<reference evidence="3" key="1">
    <citation type="submission" date="2019-10" db="EMBL/GenBank/DDBJ databases">
        <authorList>
            <consortium name="DOE Joint Genome Institute"/>
            <person name="Kuo A."/>
            <person name="Miyauchi S."/>
            <person name="Kiss E."/>
            <person name="Drula E."/>
            <person name="Kohler A."/>
            <person name="Sanchez-Garcia M."/>
            <person name="Andreopoulos B."/>
            <person name="Barry K.W."/>
            <person name="Bonito G."/>
            <person name="Buee M."/>
            <person name="Carver A."/>
            <person name="Chen C."/>
            <person name="Cichocki N."/>
            <person name="Clum A."/>
            <person name="Culley D."/>
            <person name="Crous P.W."/>
            <person name="Fauchery L."/>
            <person name="Girlanda M."/>
            <person name="Hayes R."/>
            <person name="Keri Z."/>
            <person name="LaButti K."/>
            <person name="Lipzen A."/>
            <person name="Lombard V."/>
            <person name="Magnuson J."/>
            <person name="Maillard F."/>
            <person name="Morin E."/>
            <person name="Murat C."/>
            <person name="Nolan M."/>
            <person name="Ohm R."/>
            <person name="Pangilinan J."/>
            <person name="Pereira M."/>
            <person name="Perotto S."/>
            <person name="Peter M."/>
            <person name="Riley R."/>
            <person name="Sitrit Y."/>
            <person name="Stielow B."/>
            <person name="Szollosi G."/>
            <person name="Zifcakova L."/>
            <person name="Stursova M."/>
            <person name="Spatafora J.W."/>
            <person name="Tedersoo L."/>
            <person name="Vaario L.-M."/>
            <person name="Yamada A."/>
            <person name="Yan M."/>
            <person name="Wang P."/>
            <person name="Xu J."/>
            <person name="Bruns T."/>
            <person name="Baldrian P."/>
            <person name="Vilgalys R."/>
            <person name="Henrissat B."/>
            <person name="Grigoriev I.V."/>
            <person name="Hibbett D."/>
            <person name="Nagy L.G."/>
            <person name="Martin F.M."/>
        </authorList>
    </citation>
    <scope>NUCLEOTIDE SEQUENCE</scope>
    <source>
        <strain evidence="3">BED1</strain>
    </source>
</reference>
<protein>
    <submittedName>
        <fullName evidence="3">Uncharacterized protein</fullName>
    </submittedName>
</protein>
<accession>A0AAD4GH60</accession>
<evidence type="ECO:0000256" key="1">
    <source>
        <dbReference type="SAM" id="MobiDB-lite"/>
    </source>
</evidence>
<feature type="transmembrane region" description="Helical" evidence="2">
    <location>
        <begin position="21"/>
        <end position="40"/>
    </location>
</feature>
<comment type="caution">
    <text evidence="3">The sequence shown here is derived from an EMBL/GenBank/DDBJ whole genome shotgun (WGS) entry which is preliminary data.</text>
</comment>
<dbReference type="EMBL" id="WHUW01000009">
    <property type="protein sequence ID" value="KAF8442255.1"/>
    <property type="molecule type" value="Genomic_DNA"/>
</dbReference>
<gene>
    <name evidence="3" type="ORF">L210DRAFT_3536164</name>
</gene>
<dbReference type="AlphaFoldDB" id="A0AAD4GH60"/>
<feature type="transmembrane region" description="Helical" evidence="2">
    <location>
        <begin position="46"/>
        <end position="65"/>
    </location>
</feature>
<dbReference type="Proteomes" id="UP001194468">
    <property type="component" value="Unassembled WGS sequence"/>
</dbReference>
<keyword evidence="4" id="KW-1185">Reference proteome</keyword>
<proteinExistence type="predicted"/>
<organism evidence="3 4">
    <name type="scientific">Boletus edulis BED1</name>
    <dbReference type="NCBI Taxonomy" id="1328754"/>
    <lineage>
        <taxon>Eukaryota</taxon>
        <taxon>Fungi</taxon>
        <taxon>Dikarya</taxon>
        <taxon>Basidiomycota</taxon>
        <taxon>Agaricomycotina</taxon>
        <taxon>Agaricomycetes</taxon>
        <taxon>Agaricomycetidae</taxon>
        <taxon>Boletales</taxon>
        <taxon>Boletineae</taxon>
        <taxon>Boletaceae</taxon>
        <taxon>Boletoideae</taxon>
        <taxon>Boletus</taxon>
    </lineage>
</organism>
<reference evidence="3" key="2">
    <citation type="journal article" date="2020" name="Nat. Commun.">
        <title>Large-scale genome sequencing of mycorrhizal fungi provides insights into the early evolution of symbiotic traits.</title>
        <authorList>
            <person name="Miyauchi S."/>
            <person name="Kiss E."/>
            <person name="Kuo A."/>
            <person name="Drula E."/>
            <person name="Kohler A."/>
            <person name="Sanchez-Garcia M."/>
            <person name="Morin E."/>
            <person name="Andreopoulos B."/>
            <person name="Barry K.W."/>
            <person name="Bonito G."/>
            <person name="Buee M."/>
            <person name="Carver A."/>
            <person name="Chen C."/>
            <person name="Cichocki N."/>
            <person name="Clum A."/>
            <person name="Culley D."/>
            <person name="Crous P.W."/>
            <person name="Fauchery L."/>
            <person name="Girlanda M."/>
            <person name="Hayes R.D."/>
            <person name="Keri Z."/>
            <person name="LaButti K."/>
            <person name="Lipzen A."/>
            <person name="Lombard V."/>
            <person name="Magnuson J."/>
            <person name="Maillard F."/>
            <person name="Murat C."/>
            <person name="Nolan M."/>
            <person name="Ohm R.A."/>
            <person name="Pangilinan J."/>
            <person name="Pereira M.F."/>
            <person name="Perotto S."/>
            <person name="Peter M."/>
            <person name="Pfister S."/>
            <person name="Riley R."/>
            <person name="Sitrit Y."/>
            <person name="Stielow J.B."/>
            <person name="Szollosi G."/>
            <person name="Zifcakova L."/>
            <person name="Stursova M."/>
            <person name="Spatafora J.W."/>
            <person name="Tedersoo L."/>
            <person name="Vaario L.M."/>
            <person name="Yamada A."/>
            <person name="Yan M."/>
            <person name="Wang P."/>
            <person name="Xu J."/>
            <person name="Bruns T."/>
            <person name="Baldrian P."/>
            <person name="Vilgalys R."/>
            <person name="Dunand C."/>
            <person name="Henrissat B."/>
            <person name="Grigoriev I.V."/>
            <person name="Hibbett D."/>
            <person name="Nagy L.G."/>
            <person name="Martin F.M."/>
        </authorList>
    </citation>
    <scope>NUCLEOTIDE SEQUENCE</scope>
    <source>
        <strain evidence="3">BED1</strain>
    </source>
</reference>
<keyword evidence="2" id="KW-0812">Transmembrane</keyword>
<evidence type="ECO:0000313" key="3">
    <source>
        <dbReference type="EMBL" id="KAF8442255.1"/>
    </source>
</evidence>
<feature type="region of interest" description="Disordered" evidence="1">
    <location>
        <begin position="111"/>
        <end position="131"/>
    </location>
</feature>
<keyword evidence="2" id="KW-0472">Membrane</keyword>
<evidence type="ECO:0000313" key="4">
    <source>
        <dbReference type="Proteomes" id="UP001194468"/>
    </source>
</evidence>
<name>A0AAD4GH60_BOLED</name>
<evidence type="ECO:0000256" key="2">
    <source>
        <dbReference type="SAM" id="Phobius"/>
    </source>
</evidence>
<sequence length="131" mass="14531">MYRATRQWQPNRYISLFAKQGILYFLAIFLFALLNVLGALGKLPTGGWQAIVLFIVELVPMYTLIPRFILSMRELYARGVQVGNEGGIDSGFGLSVSGRAGAAMVFADVEQNEDDVEEPGIPMEDRTSQPE</sequence>
<keyword evidence="2" id="KW-1133">Transmembrane helix</keyword>